<dbReference type="EMBL" id="CAACVI010000012">
    <property type="protein sequence ID" value="VEN73764.1"/>
    <property type="molecule type" value="Genomic_DNA"/>
</dbReference>
<dbReference type="Gene3D" id="1.10.10.10">
    <property type="entry name" value="Winged helix-like DNA-binding domain superfamily/Winged helix DNA-binding domain"/>
    <property type="match status" value="1"/>
</dbReference>
<dbReference type="AlphaFoldDB" id="A0A484HJJ8"/>
<dbReference type="PANTHER" id="PTHR13504">
    <property type="entry name" value="FIDO DOMAIN-CONTAINING PROTEIN DDB_G0283145"/>
    <property type="match status" value="1"/>
</dbReference>
<dbReference type="Pfam" id="PF13776">
    <property type="entry name" value="DUF4172"/>
    <property type="match status" value="1"/>
</dbReference>
<evidence type="ECO:0000313" key="4">
    <source>
        <dbReference type="EMBL" id="VEN73764.1"/>
    </source>
</evidence>
<dbReference type="PANTHER" id="PTHR13504:SF33">
    <property type="entry name" value="FIC FAMILY PROTEIN"/>
    <property type="match status" value="1"/>
</dbReference>
<sequence>MTLKTWNWQQDDWPHFSYDKKKLDPLEDEYIKESGISIGVMRHLSKKDMDEFRIEIVCDEALKTSEIEGEFLDRDSLQSSICKEFGVGEKYLHGNIRPEEAGIAMMMKDLHTDFNAPLTHETLFSWNDKLLNGRTDLERGKYRAGEDDMRVVSGRIDKPKIHFIAPPASQIPGEMDVFLSWFNRTAPGGEGSPPPLTRAGIAHLYFVSIHPFEDGNGRIGRALSEKALSQSLGRPTLTALSSTISDHKKNYYQILEAQNKNNRITPWLSYFGKMIIEAQKQAIRLVDFVIAKAKFYNAYETLLNSRQKKAVSRIFREGPKGFTGGFSAGNYMSIVKTSSATATRDLRDLLDKGIFIKTGKLKSARYAINFPSFHPAISSEEKETK</sequence>
<keyword evidence="2" id="KW-0547">Nucleotide-binding</keyword>
<dbReference type="PROSITE" id="PS51459">
    <property type="entry name" value="FIDO"/>
    <property type="match status" value="1"/>
</dbReference>
<protein>
    <submittedName>
        <fullName evidence="4">Cell filamentation protein Fic</fullName>
    </submittedName>
</protein>
<feature type="domain" description="Fido" evidence="3">
    <location>
        <begin position="118"/>
        <end position="273"/>
    </location>
</feature>
<feature type="active site" evidence="1">
    <location>
        <position position="210"/>
    </location>
</feature>
<dbReference type="InterPro" id="IPR025230">
    <property type="entry name" value="DUF4172"/>
</dbReference>
<reference evidence="4" key="1">
    <citation type="submission" date="2019-01" db="EMBL/GenBank/DDBJ databases">
        <authorList>
            <consortium name="Genoscope - CEA"/>
            <person name="William W."/>
        </authorList>
    </citation>
    <scope>NUCLEOTIDE SEQUENCE</scope>
    <source>
        <strain evidence="4">CR-1</strain>
    </source>
</reference>
<dbReference type="Pfam" id="PF02661">
    <property type="entry name" value="Fic"/>
    <property type="match status" value="1"/>
</dbReference>
<dbReference type="SUPFAM" id="SSF140931">
    <property type="entry name" value="Fic-like"/>
    <property type="match status" value="1"/>
</dbReference>
<feature type="binding site" evidence="2">
    <location>
        <begin position="214"/>
        <end position="221"/>
    </location>
    <ligand>
        <name>ATP</name>
        <dbReference type="ChEBI" id="CHEBI:30616"/>
    </ligand>
</feature>
<dbReference type="InterPro" id="IPR036388">
    <property type="entry name" value="WH-like_DNA-bd_sf"/>
</dbReference>
<feature type="binding site" evidence="2">
    <location>
        <position position="259"/>
    </location>
    <ligand>
        <name>ATP</name>
        <dbReference type="ChEBI" id="CHEBI:30616"/>
    </ligand>
</feature>
<evidence type="ECO:0000259" key="3">
    <source>
        <dbReference type="PROSITE" id="PS51459"/>
    </source>
</evidence>
<dbReference type="Gene3D" id="1.10.3290.10">
    <property type="entry name" value="Fido-like domain"/>
    <property type="match status" value="1"/>
</dbReference>
<feature type="binding site" evidence="2">
    <location>
        <begin position="251"/>
        <end position="252"/>
    </location>
    <ligand>
        <name>ATP</name>
        <dbReference type="ChEBI" id="CHEBI:30616"/>
    </ligand>
</feature>
<proteinExistence type="predicted"/>
<name>A0A484HJJ8_9BACT</name>
<evidence type="ECO:0000256" key="2">
    <source>
        <dbReference type="PIRSR" id="PIRSR640198-2"/>
    </source>
</evidence>
<organism evidence="4">
    <name type="scientific">uncultured Desulfobacteraceae bacterium</name>
    <dbReference type="NCBI Taxonomy" id="218296"/>
    <lineage>
        <taxon>Bacteria</taxon>
        <taxon>Pseudomonadati</taxon>
        <taxon>Thermodesulfobacteriota</taxon>
        <taxon>Desulfobacteria</taxon>
        <taxon>Desulfobacterales</taxon>
        <taxon>Desulfobacteraceae</taxon>
        <taxon>environmental samples</taxon>
    </lineage>
</organism>
<accession>A0A484HJJ8</accession>
<dbReference type="InterPro" id="IPR036597">
    <property type="entry name" value="Fido-like_dom_sf"/>
</dbReference>
<evidence type="ECO:0000256" key="1">
    <source>
        <dbReference type="PIRSR" id="PIRSR640198-1"/>
    </source>
</evidence>
<keyword evidence="2" id="KW-0067">ATP-binding</keyword>
<dbReference type="GO" id="GO:0005524">
    <property type="term" value="F:ATP binding"/>
    <property type="evidence" value="ECO:0007669"/>
    <property type="project" value="UniProtKB-KW"/>
</dbReference>
<gene>
    <name evidence="4" type="ORF">EPICR_20233</name>
</gene>
<dbReference type="InterPro" id="IPR040198">
    <property type="entry name" value="Fido_containing"/>
</dbReference>
<dbReference type="InterPro" id="IPR003812">
    <property type="entry name" value="Fido"/>
</dbReference>